<organism evidence="2 3">
    <name type="scientific">Coptis chinensis</name>
    <dbReference type="NCBI Taxonomy" id="261450"/>
    <lineage>
        <taxon>Eukaryota</taxon>
        <taxon>Viridiplantae</taxon>
        <taxon>Streptophyta</taxon>
        <taxon>Embryophyta</taxon>
        <taxon>Tracheophyta</taxon>
        <taxon>Spermatophyta</taxon>
        <taxon>Magnoliopsida</taxon>
        <taxon>Ranunculales</taxon>
        <taxon>Ranunculaceae</taxon>
        <taxon>Coptidoideae</taxon>
        <taxon>Coptis</taxon>
    </lineage>
</organism>
<proteinExistence type="predicted"/>
<sequence>DIYTKYYCVNSDILLFDLALPICRTVFIPLWLFHATVARGRFSLMAPSLPHDRNWAPCHAISAMPLLVAFELLLCIYLESTNAYGFAAVNLKIVFLPLLVLEIIILVDNFRMCRALLPGDEEISSDEAIWETLPVWVV</sequence>
<dbReference type="OrthoDB" id="1723101at2759"/>
<keyword evidence="1" id="KW-0472">Membrane</keyword>
<dbReference type="PANTHER" id="PTHR46859:SF6">
    <property type="entry name" value="TRANSMEMBRANE FRAGILE-X-F-ASSOCIATED PROTEIN"/>
    <property type="match status" value="1"/>
</dbReference>
<keyword evidence="1" id="KW-0812">Transmembrane</keyword>
<evidence type="ECO:0000256" key="1">
    <source>
        <dbReference type="SAM" id="Phobius"/>
    </source>
</evidence>
<dbReference type="Proteomes" id="UP000631114">
    <property type="component" value="Unassembled WGS sequence"/>
</dbReference>
<dbReference type="PANTHER" id="PTHR46859">
    <property type="entry name" value="TRANSMEMBRANE FRAGILE-X-F-ASSOCIATED PROTEIN"/>
    <property type="match status" value="1"/>
</dbReference>
<gene>
    <name evidence="2" type="ORF">IFM89_038476</name>
</gene>
<protein>
    <submittedName>
        <fullName evidence="2">Uncharacterized protein</fullName>
    </submittedName>
</protein>
<dbReference type="EMBL" id="JADFTS010000008">
    <property type="protein sequence ID" value="KAF9595324.1"/>
    <property type="molecule type" value="Genomic_DNA"/>
</dbReference>
<keyword evidence="1" id="KW-1133">Transmembrane helix</keyword>
<feature type="transmembrane region" description="Helical" evidence="1">
    <location>
        <begin position="13"/>
        <end position="33"/>
    </location>
</feature>
<comment type="caution">
    <text evidence="2">The sequence shown here is derived from an EMBL/GenBank/DDBJ whole genome shotgun (WGS) entry which is preliminary data.</text>
</comment>
<evidence type="ECO:0000313" key="2">
    <source>
        <dbReference type="EMBL" id="KAF9595324.1"/>
    </source>
</evidence>
<reference evidence="2 3" key="1">
    <citation type="submission" date="2020-10" db="EMBL/GenBank/DDBJ databases">
        <title>The Coptis chinensis genome and diversification of protoberbering-type alkaloids.</title>
        <authorList>
            <person name="Wang B."/>
            <person name="Shu S."/>
            <person name="Song C."/>
            <person name="Liu Y."/>
        </authorList>
    </citation>
    <scope>NUCLEOTIDE SEQUENCE [LARGE SCALE GENOMIC DNA]</scope>
    <source>
        <strain evidence="2">HL-2020</strain>
        <tissue evidence="2">Leaf</tissue>
    </source>
</reference>
<evidence type="ECO:0000313" key="3">
    <source>
        <dbReference type="Proteomes" id="UP000631114"/>
    </source>
</evidence>
<feature type="transmembrane region" description="Helical" evidence="1">
    <location>
        <begin position="54"/>
        <end position="78"/>
    </location>
</feature>
<feature type="non-terminal residue" evidence="2">
    <location>
        <position position="1"/>
    </location>
</feature>
<keyword evidence="3" id="KW-1185">Reference proteome</keyword>
<dbReference type="Pfam" id="PF10269">
    <property type="entry name" value="Tmemb_185A"/>
    <property type="match status" value="1"/>
</dbReference>
<name>A0A835HBA1_9MAGN</name>
<dbReference type="AlphaFoldDB" id="A0A835HBA1"/>
<accession>A0A835HBA1</accession>
<dbReference type="InterPro" id="IPR019396">
    <property type="entry name" value="TM_Fragile-X-F-assoc"/>
</dbReference>
<feature type="transmembrane region" description="Helical" evidence="1">
    <location>
        <begin position="84"/>
        <end position="107"/>
    </location>
</feature>